<proteinExistence type="predicted"/>
<sequence length="297" mass="32536">MGDVGSVAAELAAHDGVITAGRAMACGLTRAQIRTRTESGEWRRVARGVFRSAAHPYTEAALVRGAAAAHGGLVDRSTAAWWHGLVDDLAMPLTLAVPAAAQPRGWSECRVQAVRRRYDAADVTRVRGLPVTRLPMTILTACLEVPDGARLLDGALQTQPVTLSDLTTCLERNAGRRGFAVVRRLLSIVGGDTESAAERLFVGAVRAERLTGWELQYRFGRWRVDVAWPVEKVAVEIDGWAFHHGVRQFERDRTKRNALAAAGWVVLAFTWHQLTYELESCLRQLIVVLAGRRAELG</sequence>
<accession>A0ABV6H4T0</accession>
<dbReference type="SUPFAM" id="SSF52980">
    <property type="entry name" value="Restriction endonuclease-like"/>
    <property type="match status" value="1"/>
</dbReference>
<dbReference type="InterPro" id="IPR011335">
    <property type="entry name" value="Restrct_endonuc-II-like"/>
</dbReference>
<organism evidence="3 4">
    <name type="scientific">Gordonia phosphorivorans</name>
    <dbReference type="NCBI Taxonomy" id="1056982"/>
    <lineage>
        <taxon>Bacteria</taxon>
        <taxon>Bacillati</taxon>
        <taxon>Actinomycetota</taxon>
        <taxon>Actinomycetes</taxon>
        <taxon>Mycobacteriales</taxon>
        <taxon>Gordoniaceae</taxon>
        <taxon>Gordonia</taxon>
    </lineage>
</organism>
<dbReference type="InterPro" id="IPR007569">
    <property type="entry name" value="DUF559"/>
</dbReference>
<dbReference type="Pfam" id="PF13338">
    <property type="entry name" value="AbiEi_4"/>
    <property type="match status" value="1"/>
</dbReference>
<gene>
    <name evidence="3" type="ORF">ACFFJD_02640</name>
</gene>
<dbReference type="Proteomes" id="UP001589783">
    <property type="component" value="Unassembled WGS sequence"/>
</dbReference>
<protein>
    <submittedName>
        <fullName evidence="3">Type IV toxin-antitoxin system AbiEi family antitoxin domain-containing protein</fullName>
    </submittedName>
</protein>
<evidence type="ECO:0000259" key="1">
    <source>
        <dbReference type="Pfam" id="PF04480"/>
    </source>
</evidence>
<dbReference type="RefSeq" id="WP_382360511.1">
    <property type="nucleotide sequence ID" value="NZ_JBHLWV010000011.1"/>
</dbReference>
<comment type="caution">
    <text evidence="3">The sequence shown here is derived from an EMBL/GenBank/DDBJ whole genome shotgun (WGS) entry which is preliminary data.</text>
</comment>
<evidence type="ECO:0000313" key="4">
    <source>
        <dbReference type="Proteomes" id="UP001589783"/>
    </source>
</evidence>
<reference evidence="3 4" key="1">
    <citation type="submission" date="2024-09" db="EMBL/GenBank/DDBJ databases">
        <authorList>
            <person name="Sun Q."/>
            <person name="Mori K."/>
        </authorList>
    </citation>
    <scope>NUCLEOTIDE SEQUENCE [LARGE SCALE GENOMIC DNA]</scope>
    <source>
        <strain evidence="3 4">CCM 7957</strain>
    </source>
</reference>
<evidence type="ECO:0000313" key="3">
    <source>
        <dbReference type="EMBL" id="MFC0313751.1"/>
    </source>
</evidence>
<evidence type="ECO:0000259" key="2">
    <source>
        <dbReference type="Pfam" id="PF13338"/>
    </source>
</evidence>
<dbReference type="Pfam" id="PF04480">
    <property type="entry name" value="DUF559"/>
    <property type="match status" value="1"/>
</dbReference>
<feature type="domain" description="DUF559" evidence="1">
    <location>
        <begin position="195"/>
        <end position="289"/>
    </location>
</feature>
<name>A0ABV6H4T0_9ACTN</name>
<keyword evidence="4" id="KW-1185">Reference proteome</keyword>
<dbReference type="Gene3D" id="3.40.960.10">
    <property type="entry name" value="VSR Endonuclease"/>
    <property type="match status" value="1"/>
</dbReference>
<dbReference type="EMBL" id="JBHLWV010000011">
    <property type="protein sequence ID" value="MFC0313751.1"/>
    <property type="molecule type" value="Genomic_DNA"/>
</dbReference>
<feature type="domain" description="AbiEi antitoxin N-terminal" evidence="2">
    <location>
        <begin position="9"/>
        <end position="52"/>
    </location>
</feature>
<dbReference type="InterPro" id="IPR025159">
    <property type="entry name" value="AbiEi_N"/>
</dbReference>